<gene>
    <name evidence="2" type="ORF">BC938DRAFT_482744</name>
</gene>
<keyword evidence="1" id="KW-0040">ANK repeat</keyword>
<reference evidence="2 3" key="1">
    <citation type="journal article" date="2018" name="New Phytol.">
        <title>Phylogenomics of Endogonaceae and evolution of mycorrhizas within Mucoromycota.</title>
        <authorList>
            <person name="Chang Y."/>
            <person name="Desiro A."/>
            <person name="Na H."/>
            <person name="Sandor L."/>
            <person name="Lipzen A."/>
            <person name="Clum A."/>
            <person name="Barry K."/>
            <person name="Grigoriev I.V."/>
            <person name="Martin F.M."/>
            <person name="Stajich J.E."/>
            <person name="Smith M.E."/>
            <person name="Bonito G."/>
            <person name="Spatafora J.W."/>
        </authorList>
    </citation>
    <scope>NUCLEOTIDE SEQUENCE [LARGE SCALE GENOMIC DNA]</scope>
    <source>
        <strain evidence="2 3">AD002</strain>
    </source>
</reference>
<keyword evidence="3" id="KW-1185">Reference proteome</keyword>
<proteinExistence type="predicted"/>
<dbReference type="Proteomes" id="UP000274822">
    <property type="component" value="Unassembled WGS sequence"/>
</dbReference>
<evidence type="ECO:0000313" key="2">
    <source>
        <dbReference type="EMBL" id="RUS27777.1"/>
    </source>
</evidence>
<accession>A0A433QDE0</accession>
<dbReference type="PROSITE" id="PS50088">
    <property type="entry name" value="ANK_REPEAT"/>
    <property type="match status" value="1"/>
</dbReference>
<feature type="repeat" description="ANK" evidence="1">
    <location>
        <begin position="18"/>
        <end position="39"/>
    </location>
</feature>
<dbReference type="InterPro" id="IPR036770">
    <property type="entry name" value="Ankyrin_rpt-contain_sf"/>
</dbReference>
<dbReference type="Pfam" id="PF00023">
    <property type="entry name" value="Ank"/>
    <property type="match status" value="1"/>
</dbReference>
<evidence type="ECO:0000313" key="3">
    <source>
        <dbReference type="Proteomes" id="UP000274822"/>
    </source>
</evidence>
<dbReference type="EMBL" id="RBNJ01007791">
    <property type="protein sequence ID" value="RUS27777.1"/>
    <property type="molecule type" value="Genomic_DNA"/>
</dbReference>
<dbReference type="Gene3D" id="1.25.40.20">
    <property type="entry name" value="Ankyrin repeat-containing domain"/>
    <property type="match status" value="1"/>
</dbReference>
<dbReference type="AlphaFoldDB" id="A0A433QDE0"/>
<dbReference type="InterPro" id="IPR002110">
    <property type="entry name" value="Ankyrin_rpt"/>
</dbReference>
<dbReference type="SUPFAM" id="SSF48403">
    <property type="entry name" value="Ankyrin repeat"/>
    <property type="match status" value="1"/>
</dbReference>
<dbReference type="PROSITE" id="PS50297">
    <property type="entry name" value="ANK_REP_REGION"/>
    <property type="match status" value="1"/>
</dbReference>
<comment type="caution">
    <text evidence="2">The sequence shown here is derived from an EMBL/GenBank/DDBJ whole genome shotgun (WGS) entry which is preliminary data.</text>
</comment>
<evidence type="ECO:0000256" key="1">
    <source>
        <dbReference type="PROSITE-ProRule" id="PRU00023"/>
    </source>
</evidence>
<name>A0A433QDE0_9FUNG</name>
<organism evidence="2 3">
    <name type="scientific">Jimgerdemannia flammicorona</name>
    <dbReference type="NCBI Taxonomy" id="994334"/>
    <lineage>
        <taxon>Eukaryota</taxon>
        <taxon>Fungi</taxon>
        <taxon>Fungi incertae sedis</taxon>
        <taxon>Mucoromycota</taxon>
        <taxon>Mucoromycotina</taxon>
        <taxon>Endogonomycetes</taxon>
        <taxon>Endogonales</taxon>
        <taxon>Endogonaceae</taxon>
        <taxon>Jimgerdemannia</taxon>
    </lineage>
</organism>
<protein>
    <submittedName>
        <fullName evidence="2">Uncharacterized protein</fullName>
    </submittedName>
</protein>
<sequence length="172" mass="19325">MTGNCFCSWTGVNVKSENGRTPLHQVAADRNAEMVRLLMAKFGGTRERRGPEATKGSMLLRLAARGGHVEVSFSGGGYQGQGNRCHRERAHQSREVAWGGERVWCRVTEVNTLLQYFKGERSNMQRYLPIMLADRNSTSDLSAGIECSDVVNLVSRLLPFFKGSRMREWVNE</sequence>